<gene>
    <name evidence="2" type="ORF">GALL_145930</name>
</gene>
<evidence type="ECO:0000259" key="1">
    <source>
        <dbReference type="PROSITE" id="PS50994"/>
    </source>
</evidence>
<accession>A0A1J5S4F0</accession>
<organism evidence="2">
    <name type="scientific">mine drainage metagenome</name>
    <dbReference type="NCBI Taxonomy" id="410659"/>
    <lineage>
        <taxon>unclassified sequences</taxon>
        <taxon>metagenomes</taxon>
        <taxon>ecological metagenomes</taxon>
    </lineage>
</organism>
<dbReference type="AlphaFoldDB" id="A0A1J5S4F0"/>
<reference evidence="2" key="1">
    <citation type="submission" date="2016-10" db="EMBL/GenBank/DDBJ databases">
        <title>Sequence of Gallionella enrichment culture.</title>
        <authorList>
            <person name="Poehlein A."/>
            <person name="Muehling M."/>
            <person name="Daniel R."/>
        </authorList>
    </citation>
    <scope>NUCLEOTIDE SEQUENCE</scope>
</reference>
<dbReference type="GO" id="GO:0015074">
    <property type="term" value="P:DNA integration"/>
    <property type="evidence" value="ECO:0007669"/>
    <property type="project" value="InterPro"/>
</dbReference>
<dbReference type="EMBL" id="MLJW01000067">
    <property type="protein sequence ID" value="OIR03321.1"/>
    <property type="molecule type" value="Genomic_DNA"/>
</dbReference>
<dbReference type="NCBIfam" id="NF033516">
    <property type="entry name" value="transpos_IS3"/>
    <property type="match status" value="1"/>
</dbReference>
<dbReference type="InterPro" id="IPR048020">
    <property type="entry name" value="Transpos_IS3"/>
</dbReference>
<dbReference type="PROSITE" id="PS50994">
    <property type="entry name" value="INTEGRASE"/>
    <property type="match status" value="1"/>
</dbReference>
<dbReference type="PANTHER" id="PTHR47515:SF1">
    <property type="entry name" value="BLR2054 PROTEIN"/>
    <property type="match status" value="1"/>
</dbReference>
<dbReference type="Pfam" id="PF13683">
    <property type="entry name" value="rve_3"/>
    <property type="match status" value="1"/>
</dbReference>
<sequence length="280" mass="32022">MKTIAQTLGISRSNMIRRVNGEGRPRQAYRKSGDQALLAQIRALVDQRPTYGYRRIGALLNRMRERLGQTPVNHKCVYRLMKQNNLLLTRHTGKQRIERAHEGKVITLRSNLRWSSDGFEIPCWNGEVVRVSFAIDTCDREIMAWEAGTGGYTGESIRNLMYLCVERRFGADSVPHAVEWLTDNGSAYTAHETIAFAHSLGLVACFTPVRSPESNGMAESFVKTFKRDYVYVNDRPDAMTVLSRLNDWFEDYNENHPHKGLRLKSPREFIRIQKAASCPV</sequence>
<dbReference type="Pfam" id="PF13276">
    <property type="entry name" value="HTH_21"/>
    <property type="match status" value="1"/>
</dbReference>
<dbReference type="PANTHER" id="PTHR47515">
    <property type="entry name" value="LOW CALCIUM RESPONSE LOCUS PROTEIN T"/>
    <property type="match status" value="1"/>
</dbReference>
<dbReference type="GO" id="GO:0003676">
    <property type="term" value="F:nucleic acid binding"/>
    <property type="evidence" value="ECO:0007669"/>
    <property type="project" value="InterPro"/>
</dbReference>
<dbReference type="Gene3D" id="3.30.420.10">
    <property type="entry name" value="Ribonuclease H-like superfamily/Ribonuclease H"/>
    <property type="match status" value="1"/>
</dbReference>
<protein>
    <submittedName>
        <fullName evidence="2">IS2 transposase TnpB</fullName>
    </submittedName>
</protein>
<comment type="caution">
    <text evidence="2">The sequence shown here is derived from an EMBL/GenBank/DDBJ whole genome shotgun (WGS) entry which is preliminary data.</text>
</comment>
<feature type="domain" description="Integrase catalytic" evidence="1">
    <location>
        <begin position="106"/>
        <end position="274"/>
    </location>
</feature>
<evidence type="ECO:0000313" key="2">
    <source>
        <dbReference type="EMBL" id="OIR03321.1"/>
    </source>
</evidence>
<dbReference type="InterPro" id="IPR025948">
    <property type="entry name" value="HTH-like_dom"/>
</dbReference>
<name>A0A1J5S4F0_9ZZZZ</name>
<dbReference type="InterPro" id="IPR036397">
    <property type="entry name" value="RNaseH_sf"/>
</dbReference>
<dbReference type="SUPFAM" id="SSF53098">
    <property type="entry name" value="Ribonuclease H-like"/>
    <property type="match status" value="1"/>
</dbReference>
<dbReference type="InterPro" id="IPR012337">
    <property type="entry name" value="RNaseH-like_sf"/>
</dbReference>
<proteinExistence type="predicted"/>
<dbReference type="InterPro" id="IPR001584">
    <property type="entry name" value="Integrase_cat-core"/>
</dbReference>